<name>A0A068NPB5_FIMGI</name>
<dbReference type="RefSeq" id="WP_025226123.1">
    <property type="nucleotide sequence ID" value="NZ_CP007139.1"/>
</dbReference>
<sequence>MSLVVREEGSVPIPEELAEEFGIHKGSQIEWERTADGSLTLRATMSREETIRAIRGAGRKFLKPGESGVESFLRWRQEERELDDTY</sequence>
<dbReference type="OrthoDB" id="9809003at2"/>
<organism evidence="2 3">
    <name type="scientific">Fimbriimonas ginsengisoli Gsoil 348</name>
    <dbReference type="NCBI Taxonomy" id="661478"/>
    <lineage>
        <taxon>Bacteria</taxon>
        <taxon>Bacillati</taxon>
        <taxon>Armatimonadota</taxon>
        <taxon>Fimbriimonadia</taxon>
        <taxon>Fimbriimonadales</taxon>
        <taxon>Fimbriimonadaceae</taxon>
        <taxon>Fimbriimonas</taxon>
    </lineage>
</organism>
<evidence type="ECO:0000259" key="1">
    <source>
        <dbReference type="Pfam" id="PF04014"/>
    </source>
</evidence>
<dbReference type="InterPro" id="IPR007159">
    <property type="entry name" value="SpoVT-AbrB_dom"/>
</dbReference>
<dbReference type="EMBL" id="CP007139">
    <property type="protein sequence ID" value="AIE85296.1"/>
    <property type="molecule type" value="Genomic_DNA"/>
</dbReference>
<dbReference type="InterPro" id="IPR037914">
    <property type="entry name" value="SpoVT-AbrB_sf"/>
</dbReference>
<dbReference type="Pfam" id="PF04014">
    <property type="entry name" value="MazE_antitoxin"/>
    <property type="match status" value="1"/>
</dbReference>
<dbReference type="AlphaFoldDB" id="A0A068NPB5"/>
<dbReference type="GO" id="GO:0003677">
    <property type="term" value="F:DNA binding"/>
    <property type="evidence" value="ECO:0007669"/>
    <property type="project" value="InterPro"/>
</dbReference>
<reference evidence="2 3" key="1">
    <citation type="journal article" date="2014" name="PLoS ONE">
        <title>The first complete genome sequence of the class fimbriimonadia in the phylum armatimonadetes.</title>
        <authorList>
            <person name="Hu Z.Y."/>
            <person name="Wang Y.Z."/>
            <person name="Im W.T."/>
            <person name="Wang S.Y."/>
            <person name="Zhao G.P."/>
            <person name="Zheng H.J."/>
            <person name="Quan Z.X."/>
        </authorList>
    </citation>
    <scope>NUCLEOTIDE SEQUENCE [LARGE SCALE GENOMIC DNA]</scope>
    <source>
        <strain evidence="2">Gsoil 348</strain>
    </source>
</reference>
<dbReference type="Proteomes" id="UP000027982">
    <property type="component" value="Chromosome"/>
</dbReference>
<keyword evidence="3" id="KW-1185">Reference proteome</keyword>
<dbReference type="SUPFAM" id="SSF89447">
    <property type="entry name" value="AbrB/MazE/MraZ-like"/>
    <property type="match status" value="1"/>
</dbReference>
<protein>
    <recommendedName>
        <fullName evidence="1">SpoVT-AbrB domain-containing protein</fullName>
    </recommendedName>
</protein>
<proteinExistence type="predicted"/>
<feature type="domain" description="SpoVT-AbrB" evidence="1">
    <location>
        <begin position="8"/>
        <end position="47"/>
    </location>
</feature>
<gene>
    <name evidence="2" type="ORF">OP10G_1928</name>
</gene>
<dbReference type="KEGG" id="fgi:OP10G_1928"/>
<evidence type="ECO:0000313" key="2">
    <source>
        <dbReference type="EMBL" id="AIE85296.1"/>
    </source>
</evidence>
<accession>A0A068NPB5</accession>
<dbReference type="STRING" id="661478.OP10G_1928"/>
<evidence type="ECO:0000313" key="3">
    <source>
        <dbReference type="Proteomes" id="UP000027982"/>
    </source>
</evidence>
<dbReference type="HOGENOM" id="CLU_2493301_0_0_0"/>